<sequence>MKKQTKPNAKGAKGREKDPQTTNEGSVREKQQPVPQPKDFEEIEY</sequence>
<keyword evidence="3" id="KW-1185">Reference proteome</keyword>
<evidence type="ECO:0000313" key="2">
    <source>
        <dbReference type="EMBL" id="MFC0561042.1"/>
    </source>
</evidence>
<evidence type="ECO:0000313" key="3">
    <source>
        <dbReference type="Proteomes" id="UP001589833"/>
    </source>
</evidence>
<name>A0ABV6NJT8_9BACI</name>
<evidence type="ECO:0008006" key="4">
    <source>
        <dbReference type="Google" id="ProtNLM"/>
    </source>
</evidence>
<protein>
    <recommendedName>
        <fullName evidence="4">Spore protein</fullName>
    </recommendedName>
</protein>
<gene>
    <name evidence="2" type="ORF">ACFFH4_19030</name>
</gene>
<dbReference type="EMBL" id="JBHLTR010000054">
    <property type="protein sequence ID" value="MFC0561042.1"/>
    <property type="molecule type" value="Genomic_DNA"/>
</dbReference>
<accession>A0ABV6NJT8</accession>
<evidence type="ECO:0000256" key="1">
    <source>
        <dbReference type="SAM" id="MobiDB-lite"/>
    </source>
</evidence>
<comment type="caution">
    <text evidence="2">The sequence shown here is derived from an EMBL/GenBank/DDBJ whole genome shotgun (WGS) entry which is preliminary data.</text>
</comment>
<dbReference type="RefSeq" id="WP_273842292.1">
    <property type="nucleotide sequence ID" value="NZ_JAQQWT010000005.1"/>
</dbReference>
<proteinExistence type="predicted"/>
<feature type="region of interest" description="Disordered" evidence="1">
    <location>
        <begin position="1"/>
        <end position="45"/>
    </location>
</feature>
<organism evidence="2 3">
    <name type="scientific">Halalkalibacter alkalisediminis</name>
    <dbReference type="NCBI Taxonomy" id="935616"/>
    <lineage>
        <taxon>Bacteria</taxon>
        <taxon>Bacillati</taxon>
        <taxon>Bacillota</taxon>
        <taxon>Bacilli</taxon>
        <taxon>Bacillales</taxon>
        <taxon>Bacillaceae</taxon>
        <taxon>Halalkalibacter</taxon>
    </lineage>
</organism>
<reference evidence="2 3" key="1">
    <citation type="submission" date="2024-09" db="EMBL/GenBank/DDBJ databases">
        <authorList>
            <person name="Sun Q."/>
            <person name="Mori K."/>
        </authorList>
    </citation>
    <scope>NUCLEOTIDE SEQUENCE [LARGE SCALE GENOMIC DNA]</scope>
    <source>
        <strain evidence="2 3">NCAIM B.02301</strain>
    </source>
</reference>
<dbReference type="Proteomes" id="UP001589833">
    <property type="component" value="Unassembled WGS sequence"/>
</dbReference>